<name>A0ABW8QZP7_9PSED</name>
<evidence type="ECO:0000313" key="3">
    <source>
        <dbReference type="Proteomes" id="UP001623008"/>
    </source>
</evidence>
<feature type="chain" id="PRO_5046638422" evidence="1">
    <location>
        <begin position="23"/>
        <end position="206"/>
    </location>
</feature>
<dbReference type="RefSeq" id="WP_406597819.1">
    <property type="nucleotide sequence ID" value="NZ_JBJHQF010000018.1"/>
</dbReference>
<evidence type="ECO:0000256" key="1">
    <source>
        <dbReference type="SAM" id="SignalP"/>
    </source>
</evidence>
<sequence length="206" mass="21592">MKAIQIPLAACVGLACVLQAQAASTVDLSVSGVITPSACTPSLSNGGVYDLGKIAAKELNSDQPTRLPTSSLQLAITCEAVTLLALEPRDNRLGSSYSTYPDTFGLGLAANNAKLGYLQLTLDTVVGDGVDMKPIGSTNPSSWTPSRILSPRFLTAFSLNEEHIPAPLQQLNANLQIAPILAPANTLPLTEEVPFEASVTLSIKYL</sequence>
<dbReference type="EMBL" id="JBJHQF010000018">
    <property type="protein sequence ID" value="MFK9005113.1"/>
    <property type="molecule type" value="Genomic_DNA"/>
</dbReference>
<keyword evidence="1" id="KW-0732">Signal</keyword>
<feature type="signal peptide" evidence="1">
    <location>
        <begin position="1"/>
        <end position="22"/>
    </location>
</feature>
<dbReference type="Pfam" id="PF06551">
    <property type="entry name" value="DUF1120"/>
    <property type="match status" value="1"/>
</dbReference>
<protein>
    <submittedName>
        <fullName evidence="2">DUF1120 domain-containing protein</fullName>
    </submittedName>
</protein>
<reference evidence="2 3" key="1">
    <citation type="submission" date="2024-11" db="EMBL/GenBank/DDBJ databases">
        <authorList>
            <person name="Lucas J.A."/>
        </authorList>
    </citation>
    <scope>NUCLEOTIDE SEQUENCE [LARGE SCALE GENOMIC DNA]</scope>
    <source>
        <strain evidence="2 3">Z 7.15</strain>
    </source>
</reference>
<dbReference type="PROSITE" id="PS51257">
    <property type="entry name" value="PROKAR_LIPOPROTEIN"/>
    <property type="match status" value="1"/>
</dbReference>
<dbReference type="Proteomes" id="UP001623008">
    <property type="component" value="Unassembled WGS sequence"/>
</dbReference>
<keyword evidence="3" id="KW-1185">Reference proteome</keyword>
<organism evidence="2 3">
    <name type="scientific">Pseudomonas pergaminensis</name>
    <dbReference type="NCBI Taxonomy" id="2853159"/>
    <lineage>
        <taxon>Bacteria</taxon>
        <taxon>Pseudomonadati</taxon>
        <taxon>Pseudomonadota</taxon>
        <taxon>Gammaproteobacteria</taxon>
        <taxon>Pseudomonadales</taxon>
        <taxon>Pseudomonadaceae</taxon>
        <taxon>Pseudomonas</taxon>
    </lineage>
</organism>
<comment type="caution">
    <text evidence="2">The sequence shown here is derived from an EMBL/GenBank/DDBJ whole genome shotgun (WGS) entry which is preliminary data.</text>
</comment>
<dbReference type="InterPro" id="IPR010546">
    <property type="entry name" value="DUF1120"/>
</dbReference>
<proteinExistence type="predicted"/>
<evidence type="ECO:0000313" key="2">
    <source>
        <dbReference type="EMBL" id="MFK9005113.1"/>
    </source>
</evidence>
<gene>
    <name evidence="2" type="ORF">ACJEBJ_13345</name>
</gene>
<accession>A0ABW8QZP7</accession>